<keyword evidence="1" id="KW-0732">Signal</keyword>
<organism evidence="2 3">
    <name type="scientific">Bordetella trematum</name>
    <dbReference type="NCBI Taxonomy" id="123899"/>
    <lineage>
        <taxon>Bacteria</taxon>
        <taxon>Pseudomonadati</taxon>
        <taxon>Pseudomonadota</taxon>
        <taxon>Betaproteobacteria</taxon>
        <taxon>Burkholderiales</taxon>
        <taxon>Alcaligenaceae</taxon>
        <taxon>Bordetella</taxon>
    </lineage>
</organism>
<dbReference type="RefSeq" id="WP_025518204.1">
    <property type="nucleotide sequence ID" value="NZ_CP016340.1"/>
</dbReference>
<dbReference type="AlphaFoldDB" id="A0A157SJR3"/>
<feature type="chain" id="PRO_5009816819" description="Lipoprotein" evidence="1">
    <location>
        <begin position="21"/>
        <end position="84"/>
    </location>
</feature>
<proteinExistence type="predicted"/>
<dbReference type="Proteomes" id="UP000076825">
    <property type="component" value="Chromosome 1"/>
</dbReference>
<dbReference type="EMBL" id="LT546645">
    <property type="protein sequence ID" value="SAI70698.1"/>
    <property type="molecule type" value="Genomic_DNA"/>
</dbReference>
<sequence length="84" mass="9288">MSAKTLLRCTAVLFATVVMAGCSTKAADVVSSWFSSPPKNDCVSNRKACLYEGAYEPGERQYAEDEARRLNQAELARLRRASIR</sequence>
<accession>A0A157SJR3</accession>
<dbReference type="GeneID" id="56590364"/>
<evidence type="ECO:0008006" key="4">
    <source>
        <dbReference type="Google" id="ProtNLM"/>
    </source>
</evidence>
<reference evidence="2 3" key="1">
    <citation type="submission" date="2016-04" db="EMBL/GenBank/DDBJ databases">
        <authorList>
            <consortium name="Pathogen Informatics"/>
        </authorList>
    </citation>
    <scope>NUCLEOTIDE SEQUENCE [LARGE SCALE GENOMIC DNA]</scope>
    <source>
        <strain evidence="2 3">H044680328</strain>
    </source>
</reference>
<evidence type="ECO:0000313" key="3">
    <source>
        <dbReference type="Proteomes" id="UP000076825"/>
    </source>
</evidence>
<dbReference type="OrthoDB" id="8665323at2"/>
<dbReference type="PATRIC" id="fig|123899.6.peg.2360"/>
<feature type="signal peptide" evidence="1">
    <location>
        <begin position="1"/>
        <end position="20"/>
    </location>
</feature>
<gene>
    <name evidence="2" type="ORF">SAMEA3906487_02373</name>
</gene>
<dbReference type="STRING" id="123899.SAMEA3906487_02373"/>
<name>A0A157SJR3_9BORD</name>
<evidence type="ECO:0000256" key="1">
    <source>
        <dbReference type="SAM" id="SignalP"/>
    </source>
</evidence>
<dbReference type="KEGG" id="btrm:SAMEA390648702373"/>
<dbReference type="PROSITE" id="PS51257">
    <property type="entry name" value="PROKAR_LIPOPROTEIN"/>
    <property type="match status" value="1"/>
</dbReference>
<protein>
    <recommendedName>
        <fullName evidence="4">Lipoprotein</fullName>
    </recommendedName>
</protein>
<keyword evidence="3" id="KW-1185">Reference proteome</keyword>
<evidence type="ECO:0000313" key="2">
    <source>
        <dbReference type="EMBL" id="SAI70698.1"/>
    </source>
</evidence>